<sequence length="1275" mass="140241">MDNASVKPTPLQSGDGAGISMHDELFTGSGQMGRLVQTRDWSLTPLGPQHNWPQSLKTALRILLSSRYAMWMGWGEELTFFYNDAYRPTLGIKHPWALGSAARQVWAEIWSDIGPRIEKVLRTGEATYDEGLLLFLERSGFSEETYHTFSYSPLADDSGRVVGMLCVVAEETERVIAERRMALLRELATDLAVTNTEQEVLAAVERRVGHDRKDLPFMLSYLFEAESGGRARLAGTTGLDPALSVVAAAIDPGADDPQWPVEAAWHGTTTTVGDIARRFGNQPPPSAWDRPPLEATIVPLKSQGQEQPAGFLVAGLSPYRRYDDAYAGFIDLLAGQIAAALANARAYEIERRRAAALAELDRAKTTFFSNVSHEFRTPLTLMLGPLEETLAAPEKSIPAKERERLQMIQRNGQRLLKLVNTLLDFSRIEAGRVQANYQPTDLAGFTAELASVFRSAIEAAGLQLAIDCPPLPEPVYVDRDMWEKIVLNLLSNAFKYTFEGQIVVSLAVSGQSAQLSVKDTGIGIAAHELPRLFERFYRVEGARGRTYEGSGIGLALVAELARLHGGTIAVASILGQGSTFTVNLPLGTKHLDSKAVSAPDPLPSTAIRVDAYVEEALSWLSTADNTAAATLSGWLPDRPFESTYHRSRILLADDNADMREYVRRLLGERYTVEVVSDGLEALAAIERELPDLVLTDAMMPRLDGFELLKALRQRRGGVEVPVIVLSARAGEEARIEGLAAGADDYLVKPFSARELLARVQANLALSHVRRETEQRLRKAEQRTRLAIEAARLGTWHYDPSADQGELDSRLCEILGLSSEHARLSLTAALQSVHPDDRQRVGAALAAALDPTGAGRYELEHRIVQPDGGVRWLSVNGLVLFEGEDTARRPVEFFGTALDITERKQGELSLRESEARLVAILDGSGTVVYLKDLEGRLQLVNREFERLFGWPREKAIGKTDRELFGEELAEQFLKNDRQVLEASRPLEFEEVIPLDGEQRTYLSVKFPLYDTSGKVYALCGFSTDITERKRSEKMLEIARAEAETANRVKDEFLAVLSHELRTPLNPIIGWTQLLRRGGLPEKTQASALEAIERNAKLQNQLIADLLDVNRIQRGKFELKLQPLALEGVVQLAVETVRPLAKNAQVELTVEVAKNLPELMADSVRLTQVVWNLLTNAIKFTPAGGQVEVRLMTTAGGVRIEVRDSGVGIAPEFLPRLFERFTQASAGTTRTQGGLGLGLFIVKHIVELHGGRVWAASAGAGSGAAFFVELPLPVPSP</sequence>
<dbReference type="InterPro" id="IPR036097">
    <property type="entry name" value="HisK_dim/P_sf"/>
</dbReference>
<organism evidence="24 25">
    <name type="scientific">Gloeobacter kilaueensis (strain ATCC BAA-2537 / CCAP 1431/1 / ULC 316 / JS1)</name>
    <dbReference type="NCBI Taxonomy" id="1183438"/>
    <lineage>
        <taxon>Bacteria</taxon>
        <taxon>Bacillati</taxon>
        <taxon>Cyanobacteriota</taxon>
        <taxon>Cyanophyceae</taxon>
        <taxon>Gloeobacterales</taxon>
        <taxon>Gloeobacteraceae</taxon>
        <taxon>Gloeobacter</taxon>
    </lineage>
</organism>
<dbReference type="InterPro" id="IPR004358">
    <property type="entry name" value="Sig_transdc_His_kin-like_C"/>
</dbReference>
<dbReference type="CDD" id="cd00075">
    <property type="entry name" value="HATPase"/>
    <property type="match status" value="1"/>
</dbReference>
<dbReference type="PRINTS" id="PR00344">
    <property type="entry name" value="BCTRLSENSOR"/>
</dbReference>
<evidence type="ECO:0000256" key="1">
    <source>
        <dbReference type="ARBA" id="ARBA00000085"/>
    </source>
</evidence>
<evidence type="ECO:0000256" key="17">
    <source>
        <dbReference type="ARBA" id="ARBA00074306"/>
    </source>
</evidence>
<dbReference type="Pfam" id="PF08448">
    <property type="entry name" value="PAS_4"/>
    <property type="match status" value="1"/>
</dbReference>
<dbReference type="GO" id="GO:0000155">
    <property type="term" value="F:phosphorelay sensor kinase activity"/>
    <property type="evidence" value="ECO:0007669"/>
    <property type="project" value="InterPro"/>
</dbReference>
<evidence type="ECO:0000256" key="12">
    <source>
        <dbReference type="ARBA" id="ARBA00022777"/>
    </source>
</evidence>
<dbReference type="CDD" id="cd00082">
    <property type="entry name" value="HisKA"/>
    <property type="match status" value="2"/>
</dbReference>
<dbReference type="InterPro" id="IPR005467">
    <property type="entry name" value="His_kinase_dom"/>
</dbReference>
<gene>
    <name evidence="24" type="ORF">GKIL_2138</name>
</gene>
<evidence type="ECO:0000259" key="23">
    <source>
        <dbReference type="PROSITE" id="PS50113"/>
    </source>
</evidence>
<keyword evidence="5" id="KW-1003">Cell membrane</keyword>
<dbReference type="SUPFAM" id="SSF55781">
    <property type="entry name" value="GAF domain-like"/>
    <property type="match status" value="1"/>
</dbReference>
<dbReference type="InterPro" id="IPR003594">
    <property type="entry name" value="HATPase_dom"/>
</dbReference>
<evidence type="ECO:0000256" key="13">
    <source>
        <dbReference type="ARBA" id="ARBA00022840"/>
    </source>
</evidence>
<dbReference type="SUPFAM" id="SSF55874">
    <property type="entry name" value="ATPase domain of HSP90 chaperone/DNA topoisomerase II/histidine kinase"/>
    <property type="match status" value="2"/>
</dbReference>
<evidence type="ECO:0000256" key="8">
    <source>
        <dbReference type="ARBA" id="ARBA00022679"/>
    </source>
</evidence>
<keyword evidence="10" id="KW-0677">Repeat</keyword>
<keyword evidence="25" id="KW-1185">Reference proteome</keyword>
<comment type="subcellular location">
    <subcellularLocation>
        <location evidence="2">Cell inner membrane</location>
        <topology evidence="2">Multi-pass membrane protein</topology>
    </subcellularLocation>
</comment>
<dbReference type="PANTHER" id="PTHR43547">
    <property type="entry name" value="TWO-COMPONENT HISTIDINE KINASE"/>
    <property type="match status" value="1"/>
</dbReference>
<keyword evidence="11" id="KW-0547">Nucleotide-binding</keyword>
<evidence type="ECO:0000256" key="10">
    <source>
        <dbReference type="ARBA" id="ARBA00022737"/>
    </source>
</evidence>
<dbReference type="CDD" id="cd17574">
    <property type="entry name" value="REC_OmpR"/>
    <property type="match status" value="1"/>
</dbReference>
<dbReference type="EC" id="2.7.13.3" evidence="4"/>
<evidence type="ECO:0000313" key="24">
    <source>
        <dbReference type="EMBL" id="AGY58384.1"/>
    </source>
</evidence>
<dbReference type="InterPro" id="IPR003661">
    <property type="entry name" value="HisK_dim/P_dom"/>
</dbReference>
<dbReference type="SUPFAM" id="SSF52172">
    <property type="entry name" value="CheY-like"/>
    <property type="match status" value="1"/>
</dbReference>
<dbReference type="InterPro" id="IPR013656">
    <property type="entry name" value="PAS_4"/>
</dbReference>
<evidence type="ECO:0000259" key="22">
    <source>
        <dbReference type="PROSITE" id="PS50112"/>
    </source>
</evidence>
<evidence type="ECO:0000256" key="3">
    <source>
        <dbReference type="ARBA" id="ARBA00006402"/>
    </source>
</evidence>
<evidence type="ECO:0000256" key="15">
    <source>
        <dbReference type="ARBA" id="ARBA00023012"/>
    </source>
</evidence>
<dbReference type="Gene3D" id="3.40.50.2300">
    <property type="match status" value="1"/>
</dbReference>
<dbReference type="PROSITE" id="PS50109">
    <property type="entry name" value="HIS_KIN"/>
    <property type="match status" value="2"/>
</dbReference>
<evidence type="ECO:0000256" key="9">
    <source>
        <dbReference type="ARBA" id="ARBA00022692"/>
    </source>
</evidence>
<dbReference type="Gene3D" id="3.30.450.20">
    <property type="entry name" value="PAS domain"/>
    <property type="match status" value="3"/>
</dbReference>
<dbReference type="RefSeq" id="WP_023173527.1">
    <property type="nucleotide sequence ID" value="NC_022600.1"/>
</dbReference>
<evidence type="ECO:0000256" key="18">
    <source>
        <dbReference type="PROSITE-ProRule" id="PRU00169"/>
    </source>
</evidence>
<dbReference type="SUPFAM" id="SSF47384">
    <property type="entry name" value="Homodimeric domain of signal transducing histidine kinase"/>
    <property type="match status" value="2"/>
</dbReference>
<dbReference type="FunFam" id="3.30.565.10:FF:000037">
    <property type="entry name" value="Hybrid sensor histidine kinase/response regulator"/>
    <property type="match status" value="1"/>
</dbReference>
<dbReference type="Gene3D" id="3.30.565.10">
    <property type="entry name" value="Histidine kinase-like ATPase, C-terminal domain"/>
    <property type="match status" value="2"/>
</dbReference>
<keyword evidence="13" id="KW-0067">ATP-binding</keyword>
<dbReference type="PANTHER" id="PTHR43547:SF2">
    <property type="entry name" value="HYBRID SIGNAL TRANSDUCTION HISTIDINE KINASE C"/>
    <property type="match status" value="1"/>
</dbReference>
<evidence type="ECO:0000256" key="19">
    <source>
        <dbReference type="SAM" id="Coils"/>
    </source>
</evidence>
<feature type="domain" description="PAC" evidence="23">
    <location>
        <begin position="856"/>
        <end position="911"/>
    </location>
</feature>
<keyword evidence="19" id="KW-0175">Coiled coil</keyword>
<dbReference type="InterPro" id="IPR000700">
    <property type="entry name" value="PAS-assoc_C"/>
</dbReference>
<dbReference type="eggNOG" id="COG0745">
    <property type="taxonomic scope" value="Bacteria"/>
</dbReference>
<dbReference type="PROSITE" id="PS50110">
    <property type="entry name" value="RESPONSE_REGULATORY"/>
    <property type="match status" value="1"/>
</dbReference>
<feature type="domain" description="Histidine kinase" evidence="20">
    <location>
        <begin position="370"/>
        <end position="588"/>
    </location>
</feature>
<feature type="modified residue" description="4-aspartylphosphate" evidence="18">
    <location>
        <position position="696"/>
    </location>
</feature>
<dbReference type="InterPro" id="IPR013655">
    <property type="entry name" value="PAS_fold_3"/>
</dbReference>
<dbReference type="OrthoDB" id="9796100at2"/>
<keyword evidence="15" id="KW-0902">Two-component regulatory system</keyword>
<name>U5QLC3_GLOK1</name>
<dbReference type="Proteomes" id="UP000017396">
    <property type="component" value="Chromosome"/>
</dbReference>
<dbReference type="GO" id="GO:0005524">
    <property type="term" value="F:ATP binding"/>
    <property type="evidence" value="ECO:0007669"/>
    <property type="project" value="UniProtKB-KW"/>
</dbReference>
<dbReference type="InterPro" id="IPR036890">
    <property type="entry name" value="HATPase_C_sf"/>
</dbReference>
<dbReference type="AlphaFoldDB" id="U5QLC3"/>
<feature type="domain" description="Histidine kinase" evidence="20">
    <location>
        <begin position="1054"/>
        <end position="1272"/>
    </location>
</feature>
<dbReference type="NCBIfam" id="TIGR00229">
    <property type="entry name" value="sensory_box"/>
    <property type="match status" value="2"/>
</dbReference>
<protein>
    <recommendedName>
        <fullName evidence="17">Circadian input-output histidine kinase CikA</fullName>
        <ecNumber evidence="4">2.7.13.3</ecNumber>
    </recommendedName>
</protein>
<dbReference type="STRING" id="1183438.GKIL_2138"/>
<dbReference type="SMART" id="SM00086">
    <property type="entry name" value="PAC"/>
    <property type="match status" value="3"/>
</dbReference>
<dbReference type="FunFam" id="2.10.70.100:FF:000001">
    <property type="entry name" value="Sensory transduction histidine kinase"/>
    <property type="match status" value="1"/>
</dbReference>
<evidence type="ECO:0000256" key="4">
    <source>
        <dbReference type="ARBA" id="ARBA00012438"/>
    </source>
</evidence>
<dbReference type="InterPro" id="IPR011006">
    <property type="entry name" value="CheY-like_superfamily"/>
</dbReference>
<evidence type="ECO:0000256" key="2">
    <source>
        <dbReference type="ARBA" id="ARBA00004429"/>
    </source>
</evidence>
<dbReference type="Pfam" id="PF02518">
    <property type="entry name" value="HATPase_c"/>
    <property type="match status" value="2"/>
</dbReference>
<reference evidence="24 25" key="1">
    <citation type="journal article" date="2013" name="PLoS ONE">
        <title>Cultivation and Complete Genome Sequencing of Gloeobacter kilaueensis sp. nov., from a Lava Cave in Kilauea Caldera, Hawai'i.</title>
        <authorList>
            <person name="Saw J.H."/>
            <person name="Schatz M."/>
            <person name="Brown M.V."/>
            <person name="Kunkel D.D."/>
            <person name="Foster J.S."/>
            <person name="Shick H."/>
            <person name="Christensen S."/>
            <person name="Hou S."/>
            <person name="Wan X."/>
            <person name="Donachie S.P."/>
        </authorList>
    </citation>
    <scope>NUCLEOTIDE SEQUENCE [LARGE SCALE GENOMIC DNA]</scope>
    <source>
        <strain evidence="25">JS</strain>
    </source>
</reference>
<dbReference type="InterPro" id="IPR000014">
    <property type="entry name" value="PAS"/>
</dbReference>
<evidence type="ECO:0000259" key="21">
    <source>
        <dbReference type="PROSITE" id="PS50110"/>
    </source>
</evidence>
<evidence type="ECO:0000256" key="14">
    <source>
        <dbReference type="ARBA" id="ARBA00022989"/>
    </source>
</evidence>
<dbReference type="eggNOG" id="COG2205">
    <property type="taxonomic scope" value="Bacteria"/>
</dbReference>
<dbReference type="SMART" id="SM00448">
    <property type="entry name" value="REC"/>
    <property type="match status" value="1"/>
</dbReference>
<feature type="domain" description="Response regulatory" evidence="21">
    <location>
        <begin position="648"/>
        <end position="763"/>
    </location>
</feature>
<comment type="similarity">
    <text evidence="3">In the N-terminal section; belongs to the phytochrome family.</text>
</comment>
<dbReference type="InterPro" id="IPR029016">
    <property type="entry name" value="GAF-like_dom_sf"/>
</dbReference>
<dbReference type="Pfam" id="PF08447">
    <property type="entry name" value="PAS_3"/>
    <property type="match status" value="1"/>
</dbReference>
<dbReference type="Pfam" id="PF00512">
    <property type="entry name" value="HisKA"/>
    <property type="match status" value="2"/>
</dbReference>
<feature type="domain" description="PAS" evidence="22">
    <location>
        <begin position="912"/>
        <end position="982"/>
    </location>
</feature>
<dbReference type="InterPro" id="IPR001789">
    <property type="entry name" value="Sig_transdc_resp-reg_receiver"/>
</dbReference>
<dbReference type="Gene3D" id="2.10.70.100">
    <property type="match status" value="1"/>
</dbReference>
<feature type="domain" description="PAC" evidence="23">
    <location>
        <begin position="983"/>
        <end position="1036"/>
    </location>
</feature>
<dbReference type="Pfam" id="PF00072">
    <property type="entry name" value="Response_reg"/>
    <property type="match status" value="1"/>
</dbReference>
<dbReference type="Gene3D" id="3.30.450.40">
    <property type="match status" value="1"/>
</dbReference>
<dbReference type="EMBL" id="CP003587">
    <property type="protein sequence ID" value="AGY58384.1"/>
    <property type="molecule type" value="Genomic_DNA"/>
</dbReference>
<comment type="catalytic activity">
    <reaction evidence="1">
        <text>ATP + protein L-histidine = ADP + protein N-phospho-L-histidine.</text>
        <dbReference type="EC" id="2.7.13.3"/>
    </reaction>
</comment>
<dbReference type="GO" id="GO:0005886">
    <property type="term" value="C:plasma membrane"/>
    <property type="evidence" value="ECO:0007669"/>
    <property type="project" value="UniProtKB-SubCell"/>
</dbReference>
<dbReference type="SMART" id="SM00091">
    <property type="entry name" value="PAS"/>
    <property type="match status" value="2"/>
</dbReference>
<dbReference type="CDD" id="cd00130">
    <property type="entry name" value="PAS"/>
    <property type="match status" value="2"/>
</dbReference>
<dbReference type="PATRIC" id="fig|1183438.3.peg.2099"/>
<evidence type="ECO:0000256" key="11">
    <source>
        <dbReference type="ARBA" id="ARBA00022741"/>
    </source>
</evidence>
<keyword evidence="7 18" id="KW-0597">Phosphoprotein</keyword>
<dbReference type="SUPFAM" id="SSF55785">
    <property type="entry name" value="PYP-like sensor domain (PAS domain)"/>
    <property type="match status" value="3"/>
</dbReference>
<dbReference type="FunFam" id="1.10.287.130:FF:000045">
    <property type="entry name" value="Two-component system sensor histidine kinase/response regulator"/>
    <property type="match status" value="1"/>
</dbReference>
<keyword evidence="9" id="KW-0812">Transmembrane</keyword>
<keyword evidence="16" id="KW-0472">Membrane</keyword>
<dbReference type="PROSITE" id="PS50112">
    <property type="entry name" value="PAS"/>
    <property type="match status" value="1"/>
</dbReference>
<dbReference type="Gene3D" id="1.10.287.130">
    <property type="match status" value="2"/>
</dbReference>
<evidence type="ECO:0000256" key="5">
    <source>
        <dbReference type="ARBA" id="ARBA00022475"/>
    </source>
</evidence>
<evidence type="ECO:0000256" key="6">
    <source>
        <dbReference type="ARBA" id="ARBA00022519"/>
    </source>
</evidence>
<proteinExistence type="inferred from homology"/>
<keyword evidence="8" id="KW-0808">Transferase</keyword>
<feature type="coiled-coil region" evidence="19">
    <location>
        <begin position="762"/>
        <end position="789"/>
    </location>
</feature>
<keyword evidence="12 24" id="KW-0418">Kinase</keyword>
<evidence type="ECO:0000259" key="20">
    <source>
        <dbReference type="PROSITE" id="PS50109"/>
    </source>
</evidence>
<keyword evidence="14" id="KW-1133">Transmembrane helix</keyword>
<dbReference type="PROSITE" id="PS50113">
    <property type="entry name" value="PAC"/>
    <property type="match status" value="2"/>
</dbReference>
<dbReference type="HOGENOM" id="CLU_000445_82_0_3"/>
<dbReference type="FunFam" id="3.30.565.10:FF:000010">
    <property type="entry name" value="Sensor histidine kinase RcsC"/>
    <property type="match status" value="1"/>
</dbReference>
<dbReference type="SMART" id="SM00388">
    <property type="entry name" value="HisKA"/>
    <property type="match status" value="2"/>
</dbReference>
<dbReference type="InterPro" id="IPR001610">
    <property type="entry name" value="PAC"/>
</dbReference>
<evidence type="ECO:0000256" key="7">
    <source>
        <dbReference type="ARBA" id="ARBA00022553"/>
    </source>
</evidence>
<accession>U5QLC3</accession>
<evidence type="ECO:0000256" key="16">
    <source>
        <dbReference type="ARBA" id="ARBA00023136"/>
    </source>
</evidence>
<dbReference type="KEGG" id="glj:GKIL_2138"/>
<dbReference type="SMART" id="SM00387">
    <property type="entry name" value="HATPase_c"/>
    <property type="match status" value="2"/>
</dbReference>
<dbReference type="CDD" id="cd16922">
    <property type="entry name" value="HATPase_EvgS-ArcB-TorS-like"/>
    <property type="match status" value="1"/>
</dbReference>
<keyword evidence="6" id="KW-0997">Cell inner membrane</keyword>
<dbReference type="InterPro" id="IPR035965">
    <property type="entry name" value="PAS-like_dom_sf"/>
</dbReference>
<evidence type="ECO:0000313" key="25">
    <source>
        <dbReference type="Proteomes" id="UP000017396"/>
    </source>
</evidence>